<evidence type="ECO:0000259" key="2">
    <source>
        <dbReference type="Pfam" id="PF24420"/>
    </source>
</evidence>
<gene>
    <name evidence="4" type="ORF">SAMN05443661_1417</name>
</gene>
<feature type="region of interest" description="Disordered" evidence="1">
    <location>
        <begin position="81"/>
        <end position="118"/>
    </location>
</feature>
<evidence type="ECO:0000313" key="4">
    <source>
        <dbReference type="EMBL" id="SFJ57367.1"/>
    </source>
</evidence>
<dbReference type="Pfam" id="PF24420">
    <property type="entry name" value="DUF7551"/>
    <property type="match status" value="1"/>
</dbReference>
<reference evidence="4 5" key="1">
    <citation type="submission" date="2016-10" db="EMBL/GenBank/DDBJ databases">
        <authorList>
            <person name="de Groot N.N."/>
        </authorList>
    </citation>
    <scope>NUCLEOTIDE SEQUENCE [LARGE SCALE GENOMIC DNA]</scope>
    <source>
        <strain evidence="4 5">SP2</strain>
    </source>
</reference>
<name>A0A1I3SIP4_9EURY</name>
<dbReference type="InterPro" id="IPR055974">
    <property type="entry name" value="DUF7552"/>
</dbReference>
<dbReference type="EMBL" id="FORO01000041">
    <property type="protein sequence ID" value="SFJ57367.1"/>
    <property type="molecule type" value="Genomic_DNA"/>
</dbReference>
<dbReference type="Proteomes" id="UP000182829">
    <property type="component" value="Unassembled WGS sequence"/>
</dbReference>
<dbReference type="GeneID" id="14208551"/>
<organism evidence="4 5">
    <name type="scientific">Natronobacterium gregoryi</name>
    <dbReference type="NCBI Taxonomy" id="44930"/>
    <lineage>
        <taxon>Archaea</taxon>
        <taxon>Methanobacteriati</taxon>
        <taxon>Methanobacteriota</taxon>
        <taxon>Stenosarchaea group</taxon>
        <taxon>Halobacteria</taxon>
        <taxon>Halobacteriales</taxon>
        <taxon>Natrialbaceae</taxon>
        <taxon>Natronobacterium</taxon>
    </lineage>
</organism>
<proteinExistence type="predicted"/>
<protein>
    <submittedName>
        <fullName evidence="4">Uncharacterized protein</fullName>
    </submittedName>
</protein>
<feature type="domain" description="DUF7552" evidence="3">
    <location>
        <begin position="5"/>
        <end position="79"/>
    </location>
</feature>
<feature type="compositionally biased region" description="Polar residues" evidence="1">
    <location>
        <begin position="89"/>
        <end position="101"/>
    </location>
</feature>
<evidence type="ECO:0000313" key="5">
    <source>
        <dbReference type="Proteomes" id="UP000182829"/>
    </source>
</evidence>
<dbReference type="RefSeq" id="WP_015233415.1">
    <property type="nucleotide sequence ID" value="NZ_FORO01000041.1"/>
</dbReference>
<dbReference type="InterPro" id="IPR055973">
    <property type="entry name" value="DUF7551"/>
</dbReference>
<dbReference type="OrthoDB" id="342580at2157"/>
<feature type="domain" description="DUF7551" evidence="2">
    <location>
        <begin position="123"/>
        <end position="313"/>
    </location>
</feature>
<sequence length="318" mass="35168">MVGTTLVDIRKYITSLSSDSGRYYLVCARTGDRPVPTRGLSFESRSTARAAARATEQYRTTLRRYDPRLPSYDVVVCERSRERPADGESTGSPRLSSTLSTPVEVGAGRNRMRSAEHSPDDSLIDFCHTVAAAVFETIAESSHDDLEKTIMDTYVDLAERIEQTNELCLCLLESMAAELATTLTPDEQRRLLSTTVQRLPPAPSAADPIASTLSRLQTVSLLEGYAIRSRSGELETGVRAWTVSIDGYAFDGATKGENRPIVTLPLTLELFRQYPTRQLTISDVERPESDPATCRVRITTESVERSPSLVQATEVTRR</sequence>
<accession>A0A1I3SIP4</accession>
<evidence type="ECO:0000259" key="3">
    <source>
        <dbReference type="Pfam" id="PF24422"/>
    </source>
</evidence>
<evidence type="ECO:0000256" key="1">
    <source>
        <dbReference type="SAM" id="MobiDB-lite"/>
    </source>
</evidence>
<dbReference type="Pfam" id="PF24422">
    <property type="entry name" value="DUF7552"/>
    <property type="match status" value="1"/>
</dbReference>
<dbReference type="AlphaFoldDB" id="A0A1I3SIP4"/>
<dbReference type="OMA" id="IMETYLA"/>